<protein>
    <recommendedName>
        <fullName evidence="5">Elongator complex protein 5</fullName>
    </recommendedName>
</protein>
<keyword evidence="6" id="KW-0963">Cytoplasm</keyword>
<evidence type="ECO:0000256" key="7">
    <source>
        <dbReference type="ARBA" id="ARBA00022694"/>
    </source>
</evidence>
<gene>
    <name evidence="10" type="ORF">Agabi119p4_1202</name>
</gene>
<dbReference type="Pfam" id="PF10483">
    <property type="entry name" value="Elong_Iki1"/>
    <property type="match status" value="1"/>
</dbReference>
<reference evidence="10 11" key="1">
    <citation type="journal article" name="Sci. Rep.">
        <title>Telomere-to-telomere assembled and centromere annotated genomes of the two main subspecies of the button mushroom Agaricus bisporus reveal especially polymorphic chromosome ends.</title>
        <authorList>
            <person name="Sonnenberg A.S.M."/>
            <person name="Sedaghat-Telgerd N."/>
            <person name="Lavrijssen B."/>
            <person name="Ohm R.A."/>
            <person name="Hendrickx P.M."/>
            <person name="Scholtmeijer K."/>
            <person name="Baars J.J.P."/>
            <person name="van Peer A."/>
        </authorList>
    </citation>
    <scope>NUCLEOTIDE SEQUENCE [LARGE SCALE GENOMIC DNA]</scope>
    <source>
        <strain evidence="10 11">H119_p4</strain>
    </source>
</reference>
<dbReference type="EMBL" id="JABXXO010000001">
    <property type="protein sequence ID" value="KAF7785037.1"/>
    <property type="molecule type" value="Genomic_DNA"/>
</dbReference>
<dbReference type="PANTHER" id="PTHR15641:SF1">
    <property type="entry name" value="ELONGATOR COMPLEX PROTEIN 5"/>
    <property type="match status" value="1"/>
</dbReference>
<sequence length="343" mass="38174">MLLPSLLNETRGDQSFVLLQSTIAQSILPFLRALCKRPSTHSIVYAFLYAPSTFSDSGNPEIEVRDWSGDIPGYNDPRDIKDELLMAIKDAPKDKPLDIIIDSLETLSENLNSPSGTYVFLCDILRLLKTHPKNSQLIVHSMKHSEAASFLLQTEFSSSLFHLTAHPTSLFHYLYKEYMISPPPISPDVKFWSVFIPLSERTHEVDLLSFGPHGEGSSCGTEIVMEILTRGNNSQSRKRATERTLEGWDSIHSQPCAVSDLQALAPLFLQKQAAESAPDPTQNLPFNLNLSESQQRSRAQVPLPYAHEGQNSNDPVSASGTIFYDPDSADDIDDDDPDDDLDI</sequence>
<comment type="pathway">
    <text evidence="3">tRNA modification; 5-methoxycarbonylmethyl-2-thiouridine-tRNA biosynthesis.</text>
</comment>
<feature type="compositionally biased region" description="Polar residues" evidence="9">
    <location>
        <begin position="309"/>
        <end position="320"/>
    </location>
</feature>
<feature type="region of interest" description="Disordered" evidence="9">
    <location>
        <begin position="293"/>
        <end position="343"/>
    </location>
</feature>
<comment type="similarity">
    <text evidence="4">Belongs to the ELP5 family.</text>
</comment>
<dbReference type="UniPathway" id="UPA00988"/>
<keyword evidence="8" id="KW-0539">Nucleus</keyword>
<evidence type="ECO:0000256" key="2">
    <source>
        <dbReference type="ARBA" id="ARBA00004496"/>
    </source>
</evidence>
<dbReference type="AlphaFoldDB" id="A0A8H7KLW2"/>
<accession>A0A8H7KLW2</accession>
<evidence type="ECO:0000256" key="1">
    <source>
        <dbReference type="ARBA" id="ARBA00004123"/>
    </source>
</evidence>
<organism evidence="10 11">
    <name type="scientific">Agaricus bisporus var. burnettii</name>
    <dbReference type="NCBI Taxonomy" id="192524"/>
    <lineage>
        <taxon>Eukaryota</taxon>
        <taxon>Fungi</taxon>
        <taxon>Dikarya</taxon>
        <taxon>Basidiomycota</taxon>
        <taxon>Agaricomycotina</taxon>
        <taxon>Agaricomycetes</taxon>
        <taxon>Agaricomycetidae</taxon>
        <taxon>Agaricales</taxon>
        <taxon>Agaricineae</taxon>
        <taxon>Agaricaceae</taxon>
        <taxon>Agaricus</taxon>
    </lineage>
</organism>
<dbReference type="GO" id="GO:0002098">
    <property type="term" value="P:tRNA wobble uridine modification"/>
    <property type="evidence" value="ECO:0007669"/>
    <property type="project" value="InterPro"/>
</dbReference>
<evidence type="ECO:0000313" key="11">
    <source>
        <dbReference type="Proteomes" id="UP000629468"/>
    </source>
</evidence>
<dbReference type="GO" id="GO:0033588">
    <property type="term" value="C:elongator holoenzyme complex"/>
    <property type="evidence" value="ECO:0007669"/>
    <property type="project" value="InterPro"/>
</dbReference>
<dbReference type="GO" id="GO:0000049">
    <property type="term" value="F:tRNA binding"/>
    <property type="evidence" value="ECO:0007669"/>
    <property type="project" value="TreeGrafter"/>
</dbReference>
<name>A0A8H7KLW2_AGABI</name>
<keyword evidence="7" id="KW-0819">tRNA processing</keyword>
<dbReference type="GO" id="GO:0005634">
    <property type="term" value="C:nucleus"/>
    <property type="evidence" value="ECO:0007669"/>
    <property type="project" value="UniProtKB-SubCell"/>
</dbReference>
<dbReference type="InterPro" id="IPR019519">
    <property type="entry name" value="Elp5"/>
</dbReference>
<comment type="caution">
    <text evidence="10">The sequence shown here is derived from an EMBL/GenBank/DDBJ whole genome shotgun (WGS) entry which is preliminary data.</text>
</comment>
<dbReference type="PANTHER" id="PTHR15641">
    <property type="entry name" value="ELONGATOR COMPLEX PROTEIN 5"/>
    <property type="match status" value="1"/>
</dbReference>
<dbReference type="Proteomes" id="UP000629468">
    <property type="component" value="Unassembled WGS sequence"/>
</dbReference>
<comment type="subcellular location">
    <subcellularLocation>
        <location evidence="2">Cytoplasm</location>
    </subcellularLocation>
    <subcellularLocation>
        <location evidence="1">Nucleus</location>
    </subcellularLocation>
</comment>
<feature type="compositionally biased region" description="Acidic residues" evidence="9">
    <location>
        <begin position="327"/>
        <end position="343"/>
    </location>
</feature>
<evidence type="ECO:0000256" key="5">
    <source>
        <dbReference type="ARBA" id="ARBA00020264"/>
    </source>
</evidence>
<evidence type="ECO:0000256" key="9">
    <source>
        <dbReference type="SAM" id="MobiDB-lite"/>
    </source>
</evidence>
<dbReference type="GO" id="GO:0005829">
    <property type="term" value="C:cytosol"/>
    <property type="evidence" value="ECO:0007669"/>
    <property type="project" value="TreeGrafter"/>
</dbReference>
<evidence type="ECO:0000256" key="3">
    <source>
        <dbReference type="ARBA" id="ARBA00005043"/>
    </source>
</evidence>
<evidence type="ECO:0000256" key="8">
    <source>
        <dbReference type="ARBA" id="ARBA00023242"/>
    </source>
</evidence>
<evidence type="ECO:0000256" key="4">
    <source>
        <dbReference type="ARBA" id="ARBA00009567"/>
    </source>
</evidence>
<proteinExistence type="inferred from homology"/>
<evidence type="ECO:0000313" key="10">
    <source>
        <dbReference type="EMBL" id="KAF7785037.1"/>
    </source>
</evidence>
<evidence type="ECO:0000256" key="6">
    <source>
        <dbReference type="ARBA" id="ARBA00022490"/>
    </source>
</evidence>